<dbReference type="GO" id="GO:0016491">
    <property type="term" value="F:oxidoreductase activity"/>
    <property type="evidence" value="ECO:0007669"/>
    <property type="project" value="UniProtKB-ARBA"/>
</dbReference>
<dbReference type="InterPro" id="IPR008775">
    <property type="entry name" value="Phytyl_CoA_dOase-like"/>
</dbReference>
<dbReference type="PANTHER" id="PTHR20883:SF48">
    <property type="entry name" value="ECTOINE DIOXYGENASE"/>
    <property type="match status" value="1"/>
</dbReference>
<feature type="non-terminal residue" evidence="1">
    <location>
        <position position="116"/>
    </location>
</feature>
<name>A0A382DJB3_9ZZZZ</name>
<dbReference type="AlphaFoldDB" id="A0A382DJB3"/>
<evidence type="ECO:0008006" key="2">
    <source>
        <dbReference type="Google" id="ProtNLM"/>
    </source>
</evidence>
<dbReference type="PANTHER" id="PTHR20883">
    <property type="entry name" value="PHYTANOYL-COA DIOXYGENASE DOMAIN CONTAINING 1"/>
    <property type="match status" value="1"/>
</dbReference>
<dbReference type="SUPFAM" id="SSF51197">
    <property type="entry name" value="Clavaminate synthase-like"/>
    <property type="match status" value="1"/>
</dbReference>
<dbReference type="GO" id="GO:0046872">
    <property type="term" value="F:metal ion binding"/>
    <property type="evidence" value="ECO:0007669"/>
    <property type="project" value="UniProtKB-ARBA"/>
</dbReference>
<organism evidence="1">
    <name type="scientific">marine metagenome</name>
    <dbReference type="NCBI Taxonomy" id="408172"/>
    <lineage>
        <taxon>unclassified sequences</taxon>
        <taxon>metagenomes</taxon>
        <taxon>ecological metagenomes</taxon>
    </lineage>
</organism>
<accession>A0A382DJB3</accession>
<sequence>MTTTDTARLLDAAEIERYREDGYLLIPDLLPVAHVDAFLEHEARQPDQGPRGLQNHRTDDAWAAIASHPQVVTKVRQLMGGTPLVTQTMYMAKKPAGGTGVAMHQDTHYIRNEPNT</sequence>
<reference evidence="1" key="1">
    <citation type="submission" date="2018-05" db="EMBL/GenBank/DDBJ databases">
        <authorList>
            <person name="Lanie J.A."/>
            <person name="Ng W.-L."/>
            <person name="Kazmierczak K.M."/>
            <person name="Andrzejewski T.M."/>
            <person name="Davidsen T.M."/>
            <person name="Wayne K.J."/>
            <person name="Tettelin H."/>
            <person name="Glass J.I."/>
            <person name="Rusch D."/>
            <person name="Podicherti R."/>
            <person name="Tsui H.-C.T."/>
            <person name="Winkler M.E."/>
        </authorList>
    </citation>
    <scope>NUCLEOTIDE SEQUENCE</scope>
</reference>
<proteinExistence type="predicted"/>
<dbReference type="Pfam" id="PF05721">
    <property type="entry name" value="PhyH"/>
    <property type="match status" value="1"/>
</dbReference>
<dbReference type="EMBL" id="UINC01039670">
    <property type="protein sequence ID" value="SVB38488.1"/>
    <property type="molecule type" value="Genomic_DNA"/>
</dbReference>
<protein>
    <recommendedName>
        <fullName evidence="2">Phytanoyl-CoA dioxygenase</fullName>
    </recommendedName>
</protein>
<evidence type="ECO:0000313" key="1">
    <source>
        <dbReference type="EMBL" id="SVB38488.1"/>
    </source>
</evidence>
<dbReference type="Gene3D" id="2.60.120.620">
    <property type="entry name" value="q2cbj1_9rhob like domain"/>
    <property type="match status" value="1"/>
</dbReference>
<gene>
    <name evidence="1" type="ORF">METZ01_LOCUS191342</name>
</gene>